<gene>
    <name evidence="1" type="ORF">CICLE_v10003080mg</name>
</gene>
<dbReference type="Gramene" id="ESR45908">
    <property type="protein sequence ID" value="ESR45908"/>
    <property type="gene ID" value="CICLE_v10003080mg"/>
</dbReference>
<name>V4SE64_CITCL</name>
<proteinExistence type="predicted"/>
<keyword evidence="2" id="KW-1185">Reference proteome</keyword>
<dbReference type="Gramene" id="ESR45907">
    <property type="protein sequence ID" value="ESR45907"/>
    <property type="gene ID" value="CICLE_v10003080mg"/>
</dbReference>
<reference evidence="1 2" key="1">
    <citation type="submission" date="2013-10" db="EMBL/GenBank/DDBJ databases">
        <authorList>
            <consortium name="International Citrus Genome Consortium"/>
            <person name="Jenkins J."/>
            <person name="Schmutz J."/>
            <person name="Prochnik S."/>
            <person name="Rokhsar D."/>
            <person name="Gmitter F."/>
            <person name="Ollitrault P."/>
            <person name="Machado M."/>
            <person name="Talon M."/>
            <person name="Wincker P."/>
            <person name="Jaillon O."/>
            <person name="Morgante M."/>
        </authorList>
    </citation>
    <scope>NUCLEOTIDE SEQUENCE</scope>
    <source>
        <strain evidence="2">cv. Clemenules</strain>
    </source>
</reference>
<dbReference type="KEGG" id="cic:CICLE_v10003080mg"/>
<dbReference type="EMBL" id="KI536799">
    <property type="protein sequence ID" value="ESR45908.1"/>
    <property type="molecule type" value="Genomic_DNA"/>
</dbReference>
<evidence type="ECO:0000313" key="2">
    <source>
        <dbReference type="Proteomes" id="UP000030687"/>
    </source>
</evidence>
<dbReference type="EMBL" id="KI536799">
    <property type="protein sequence ID" value="ESR45907.1"/>
    <property type="molecule type" value="Genomic_DNA"/>
</dbReference>
<dbReference type="STRING" id="85681.V4SE64"/>
<evidence type="ECO:0000313" key="1">
    <source>
        <dbReference type="EMBL" id="ESR45908.1"/>
    </source>
</evidence>
<sequence>MMIKPQLWATATKTSSSRLNNRLKNQIIGSQTKKLSFLKVDVVLAVCRSCIG</sequence>
<dbReference type="Proteomes" id="UP000030687">
    <property type="component" value="Unassembled WGS sequence"/>
</dbReference>
<organism evidence="1 2">
    <name type="scientific">Citrus clementina</name>
    <name type="common">Clementine</name>
    <name type="synonym">Citrus deliciosa x Citrus sinensis</name>
    <dbReference type="NCBI Taxonomy" id="85681"/>
    <lineage>
        <taxon>Eukaryota</taxon>
        <taxon>Viridiplantae</taxon>
        <taxon>Streptophyta</taxon>
        <taxon>Embryophyta</taxon>
        <taxon>Tracheophyta</taxon>
        <taxon>Spermatophyta</taxon>
        <taxon>Magnoliopsida</taxon>
        <taxon>eudicotyledons</taxon>
        <taxon>Gunneridae</taxon>
        <taxon>Pentapetalae</taxon>
        <taxon>rosids</taxon>
        <taxon>malvids</taxon>
        <taxon>Sapindales</taxon>
        <taxon>Rutaceae</taxon>
        <taxon>Aurantioideae</taxon>
        <taxon>Citrus</taxon>
    </lineage>
</organism>
<dbReference type="InParanoid" id="V4SE64"/>
<dbReference type="AlphaFoldDB" id="V4SE64"/>
<accession>V4SE64</accession>
<protein>
    <submittedName>
        <fullName evidence="1">Uncharacterized protein</fullName>
    </submittedName>
</protein>